<dbReference type="CDD" id="cd06170">
    <property type="entry name" value="LuxR_C_like"/>
    <property type="match status" value="1"/>
</dbReference>
<dbReference type="Pfam" id="PF00196">
    <property type="entry name" value="GerE"/>
    <property type="match status" value="1"/>
</dbReference>
<dbReference type="PANTHER" id="PTHR43214:SF44">
    <property type="entry name" value="TWO-COMPONENT RESPONSE REGULATOR"/>
    <property type="match status" value="1"/>
</dbReference>
<keyword evidence="6" id="KW-1185">Reference proteome</keyword>
<comment type="caution">
    <text evidence="5">The sequence shown here is derived from an EMBL/GenBank/DDBJ whole genome shotgun (WGS) entry which is preliminary data.</text>
</comment>
<reference evidence="5 6" key="1">
    <citation type="submission" date="2013-12" db="EMBL/GenBank/DDBJ databases">
        <title>Annotated genome of Streptomyces scopuliridis.</title>
        <authorList>
            <person name="Olson J.B."/>
        </authorList>
    </citation>
    <scope>NUCLEOTIDE SEQUENCE [LARGE SCALE GENOMIC DNA]</scope>
    <source>
        <strain evidence="5 6">RB72</strain>
    </source>
</reference>
<dbReference type="Gene3D" id="3.40.50.2300">
    <property type="match status" value="1"/>
</dbReference>
<dbReference type="GO" id="GO:0003677">
    <property type="term" value="F:DNA binding"/>
    <property type="evidence" value="ECO:0007669"/>
    <property type="project" value="UniProtKB-KW"/>
</dbReference>
<dbReference type="OrthoDB" id="9808843at2"/>
<dbReference type="InterPro" id="IPR011006">
    <property type="entry name" value="CheY-like_superfamily"/>
</dbReference>
<evidence type="ECO:0000259" key="4">
    <source>
        <dbReference type="PROSITE" id="PS50110"/>
    </source>
</evidence>
<comment type="caution">
    <text evidence="2">Lacks conserved residue(s) required for the propagation of feature annotation.</text>
</comment>
<dbReference type="InterPro" id="IPR001789">
    <property type="entry name" value="Sig_transdc_resp-reg_receiver"/>
</dbReference>
<dbReference type="SUPFAM" id="SSF46894">
    <property type="entry name" value="C-terminal effector domain of the bipartite response regulators"/>
    <property type="match status" value="1"/>
</dbReference>
<dbReference type="SMART" id="SM00421">
    <property type="entry name" value="HTH_LUXR"/>
    <property type="match status" value="1"/>
</dbReference>
<organism evidence="5 6">
    <name type="scientific">Streptomyces scopuliridis RB72</name>
    <dbReference type="NCBI Taxonomy" id="1440053"/>
    <lineage>
        <taxon>Bacteria</taxon>
        <taxon>Bacillati</taxon>
        <taxon>Actinomycetota</taxon>
        <taxon>Actinomycetes</taxon>
        <taxon>Kitasatosporales</taxon>
        <taxon>Streptomycetaceae</taxon>
        <taxon>Streptomyces</taxon>
    </lineage>
</organism>
<dbReference type="PANTHER" id="PTHR43214">
    <property type="entry name" value="TWO-COMPONENT RESPONSE REGULATOR"/>
    <property type="match status" value="1"/>
</dbReference>
<dbReference type="GO" id="GO:0006355">
    <property type="term" value="P:regulation of DNA-templated transcription"/>
    <property type="evidence" value="ECO:0007669"/>
    <property type="project" value="InterPro"/>
</dbReference>
<dbReference type="InterPro" id="IPR000792">
    <property type="entry name" value="Tscrpt_reg_LuxR_C"/>
</dbReference>
<dbReference type="GeneID" id="95546842"/>
<feature type="domain" description="HTH luxR-type" evidence="3">
    <location>
        <begin position="129"/>
        <end position="194"/>
    </location>
</feature>
<accession>A0A2T7T1K6</accession>
<dbReference type="Proteomes" id="UP000245992">
    <property type="component" value="Unassembled WGS sequence"/>
</dbReference>
<dbReference type="InterPro" id="IPR039420">
    <property type="entry name" value="WalR-like"/>
</dbReference>
<dbReference type="STRING" id="1440053.GCA_000718095_00049"/>
<name>A0A2T7T1K6_9ACTN</name>
<keyword evidence="1" id="KW-0238">DNA-binding</keyword>
<dbReference type="AlphaFoldDB" id="A0A2T7T1K6"/>
<dbReference type="InterPro" id="IPR016032">
    <property type="entry name" value="Sig_transdc_resp-reg_C-effctor"/>
</dbReference>
<evidence type="ECO:0000256" key="1">
    <source>
        <dbReference type="ARBA" id="ARBA00023125"/>
    </source>
</evidence>
<sequence>MPHISVLVAGETALLRDALTELFHTQADICVLGQTTGEHEILCRAAALHPHVILLEPWADGSAVIRTVRSLRRLTPRSAVLALPARGALIDRRALEAAGVHRYLPRDAGWDALLAAVRSLAPAAVRNAVKRPVPALSRRETQVLRGVATAMTNQQVASSLGITTGTVKRHLHAAFRKLDAVSRLDAVTQAAAAGLIILPAAGSVGGAETLGDAAGPRRPEA</sequence>
<dbReference type="PROSITE" id="PS50043">
    <property type="entry name" value="HTH_LUXR_2"/>
    <property type="match status" value="1"/>
</dbReference>
<dbReference type="PROSITE" id="PS50110">
    <property type="entry name" value="RESPONSE_REGULATORY"/>
    <property type="match status" value="1"/>
</dbReference>
<protein>
    <submittedName>
        <fullName evidence="5">Uncharacterized protein</fullName>
    </submittedName>
</protein>
<gene>
    <name evidence="5" type="ORF">Y717_13670</name>
</gene>
<dbReference type="SUPFAM" id="SSF52172">
    <property type="entry name" value="CheY-like"/>
    <property type="match status" value="1"/>
</dbReference>
<dbReference type="GO" id="GO:0000160">
    <property type="term" value="P:phosphorelay signal transduction system"/>
    <property type="evidence" value="ECO:0007669"/>
    <property type="project" value="InterPro"/>
</dbReference>
<dbReference type="EMBL" id="AZSP01000250">
    <property type="protein sequence ID" value="PVE09038.1"/>
    <property type="molecule type" value="Genomic_DNA"/>
</dbReference>
<evidence type="ECO:0000313" key="6">
    <source>
        <dbReference type="Proteomes" id="UP000245992"/>
    </source>
</evidence>
<evidence type="ECO:0000259" key="3">
    <source>
        <dbReference type="PROSITE" id="PS50043"/>
    </source>
</evidence>
<dbReference type="PRINTS" id="PR00038">
    <property type="entry name" value="HTHLUXR"/>
</dbReference>
<dbReference type="RefSeq" id="WP_051745237.1">
    <property type="nucleotide sequence ID" value="NZ_AZSP01000250.1"/>
</dbReference>
<feature type="domain" description="Response regulatory" evidence="4">
    <location>
        <begin position="5"/>
        <end position="121"/>
    </location>
</feature>
<proteinExistence type="predicted"/>
<evidence type="ECO:0000313" key="5">
    <source>
        <dbReference type="EMBL" id="PVE09038.1"/>
    </source>
</evidence>
<evidence type="ECO:0000256" key="2">
    <source>
        <dbReference type="PROSITE-ProRule" id="PRU00169"/>
    </source>
</evidence>